<protein>
    <submittedName>
        <fullName evidence="1">Uncharacterized protein</fullName>
    </submittedName>
</protein>
<dbReference type="AlphaFoldDB" id="F0BE75"/>
<gene>
    <name evidence="1" type="ORF">XVE_2502</name>
</gene>
<evidence type="ECO:0000313" key="1">
    <source>
        <dbReference type="EMBL" id="EGD09225.1"/>
    </source>
</evidence>
<dbReference type="GeneID" id="46982548"/>
<comment type="caution">
    <text evidence="1">The sequence shown here is derived from an EMBL/GenBank/DDBJ whole genome shotgun (WGS) entry which is preliminary data.</text>
</comment>
<accession>F0BE75</accession>
<organism evidence="1 2">
    <name type="scientific">Xanthomonas vesicatoria ATCC 35937</name>
    <dbReference type="NCBI Taxonomy" id="925775"/>
    <lineage>
        <taxon>Bacteria</taxon>
        <taxon>Pseudomonadati</taxon>
        <taxon>Pseudomonadota</taxon>
        <taxon>Gammaproteobacteria</taxon>
        <taxon>Lysobacterales</taxon>
        <taxon>Lysobacteraceae</taxon>
        <taxon>Xanthomonas</taxon>
    </lineage>
</organism>
<dbReference type="RefSeq" id="WP_005992919.1">
    <property type="nucleotide sequence ID" value="NZ_AEQV01000081.1"/>
</dbReference>
<dbReference type="Proteomes" id="UP000003299">
    <property type="component" value="Unassembled WGS sequence"/>
</dbReference>
<dbReference type="KEGG" id="xve:BJD12_14415"/>
<reference evidence="1 2" key="1">
    <citation type="journal article" date="2011" name="BMC Genomics">
        <title>Comparative genomics reveals diversity among xanthomonads infecting tomato and pepper.</title>
        <authorList>
            <person name="Potnis N."/>
            <person name="Krasileva K."/>
            <person name="Chow V."/>
            <person name="Almeida N.F."/>
            <person name="Patil P.B."/>
            <person name="Ryan R.P."/>
            <person name="Sharlach M."/>
            <person name="Behlau F."/>
            <person name="Dow J.M."/>
            <person name="Momol M.T."/>
            <person name="White F.F."/>
            <person name="Preston J.F."/>
            <person name="Vinatzer B.A."/>
            <person name="Koebnik R."/>
            <person name="Setubal J.C."/>
            <person name="Norman D.J."/>
            <person name="Staskawicz B.J."/>
            <person name="Jones J.B."/>
        </authorList>
    </citation>
    <scope>NUCLEOTIDE SEQUENCE [LARGE SCALE GENOMIC DNA]</scope>
    <source>
        <strain evidence="1 2">ATCC 35937</strain>
    </source>
</reference>
<dbReference type="eggNOG" id="ENOG50339Z6">
    <property type="taxonomic scope" value="Bacteria"/>
</dbReference>
<name>F0BE75_9XANT</name>
<proteinExistence type="predicted"/>
<dbReference type="EMBL" id="AEQV01000081">
    <property type="protein sequence ID" value="EGD09225.1"/>
    <property type="molecule type" value="Genomic_DNA"/>
</dbReference>
<evidence type="ECO:0000313" key="2">
    <source>
        <dbReference type="Proteomes" id="UP000003299"/>
    </source>
</evidence>
<sequence>MQLDDFIKTTLIQIARGVHDAQKSVSDLGGIVNPATLGTSQTSGAYFATVNDMHHVFLVDFDVAVEVSQSTGTNAEAGLSVASFAKLGAGGKSANSNFTSNRIAFKVPLALPIDQTSQTQLKNEIEQANAKVRGVNFKSEWQ</sequence>